<keyword evidence="2" id="KW-1185">Reference proteome</keyword>
<organism evidence="1 2">
    <name type="scientific">Pluteus cervinus</name>
    <dbReference type="NCBI Taxonomy" id="181527"/>
    <lineage>
        <taxon>Eukaryota</taxon>
        <taxon>Fungi</taxon>
        <taxon>Dikarya</taxon>
        <taxon>Basidiomycota</taxon>
        <taxon>Agaricomycotina</taxon>
        <taxon>Agaricomycetes</taxon>
        <taxon>Agaricomycetidae</taxon>
        <taxon>Agaricales</taxon>
        <taxon>Pluteineae</taxon>
        <taxon>Pluteaceae</taxon>
        <taxon>Pluteus</taxon>
    </lineage>
</organism>
<reference evidence="1 2" key="1">
    <citation type="journal article" date="2019" name="Nat. Ecol. Evol.">
        <title>Megaphylogeny resolves global patterns of mushroom evolution.</title>
        <authorList>
            <person name="Varga T."/>
            <person name="Krizsan K."/>
            <person name="Foldi C."/>
            <person name="Dima B."/>
            <person name="Sanchez-Garcia M."/>
            <person name="Sanchez-Ramirez S."/>
            <person name="Szollosi G.J."/>
            <person name="Szarkandi J.G."/>
            <person name="Papp V."/>
            <person name="Albert L."/>
            <person name="Andreopoulos W."/>
            <person name="Angelini C."/>
            <person name="Antonin V."/>
            <person name="Barry K.W."/>
            <person name="Bougher N.L."/>
            <person name="Buchanan P."/>
            <person name="Buyck B."/>
            <person name="Bense V."/>
            <person name="Catcheside P."/>
            <person name="Chovatia M."/>
            <person name="Cooper J."/>
            <person name="Damon W."/>
            <person name="Desjardin D."/>
            <person name="Finy P."/>
            <person name="Geml J."/>
            <person name="Haridas S."/>
            <person name="Hughes K."/>
            <person name="Justo A."/>
            <person name="Karasinski D."/>
            <person name="Kautmanova I."/>
            <person name="Kiss B."/>
            <person name="Kocsube S."/>
            <person name="Kotiranta H."/>
            <person name="LaButti K.M."/>
            <person name="Lechner B.E."/>
            <person name="Liimatainen K."/>
            <person name="Lipzen A."/>
            <person name="Lukacs Z."/>
            <person name="Mihaltcheva S."/>
            <person name="Morgado L.N."/>
            <person name="Niskanen T."/>
            <person name="Noordeloos M.E."/>
            <person name="Ohm R.A."/>
            <person name="Ortiz-Santana B."/>
            <person name="Ovrebo C."/>
            <person name="Racz N."/>
            <person name="Riley R."/>
            <person name="Savchenko A."/>
            <person name="Shiryaev A."/>
            <person name="Soop K."/>
            <person name="Spirin V."/>
            <person name="Szebenyi C."/>
            <person name="Tomsovsky M."/>
            <person name="Tulloss R.E."/>
            <person name="Uehling J."/>
            <person name="Grigoriev I.V."/>
            <person name="Vagvolgyi C."/>
            <person name="Papp T."/>
            <person name="Martin F.M."/>
            <person name="Miettinen O."/>
            <person name="Hibbett D.S."/>
            <person name="Nagy L.G."/>
        </authorList>
    </citation>
    <scope>NUCLEOTIDE SEQUENCE [LARGE SCALE GENOMIC DNA]</scope>
    <source>
        <strain evidence="1 2">NL-1719</strain>
    </source>
</reference>
<accession>A0ACD3AGA8</accession>
<feature type="non-terminal residue" evidence="1">
    <location>
        <position position="337"/>
    </location>
</feature>
<dbReference type="Proteomes" id="UP000308600">
    <property type="component" value="Unassembled WGS sequence"/>
</dbReference>
<dbReference type="EMBL" id="ML208475">
    <property type="protein sequence ID" value="TFK64424.1"/>
    <property type="molecule type" value="Genomic_DNA"/>
</dbReference>
<proteinExistence type="predicted"/>
<protein>
    <submittedName>
        <fullName evidence="1">Uncharacterized protein</fullName>
    </submittedName>
</protein>
<evidence type="ECO:0000313" key="1">
    <source>
        <dbReference type="EMBL" id="TFK64424.1"/>
    </source>
</evidence>
<evidence type="ECO:0000313" key="2">
    <source>
        <dbReference type="Proteomes" id="UP000308600"/>
    </source>
</evidence>
<gene>
    <name evidence="1" type="ORF">BDN72DRAFT_774606</name>
</gene>
<name>A0ACD3AGA8_9AGAR</name>
<sequence length="337" mass="38254">MHHITWQSHVKKTDIPEYIQSHHCDACTQFVSVFSIPDTSFKYKEESKQSHYPPKPLSQTLVDKVITGFCRDASPSAFEECGCTVCGRLSCNATMTEARKVSGFFNNLENMSNTRLERKSLSKPILPISGPVLAKECSKVCLECRGQLLRNRQPKHALASDLWIGDVPPVLADLRFVEKLLIARIRVNSCIVRVSSGFHKMKAHVIAFENPVPKIYKKLPPAIEELDDVLAVLFTGPNRPTTSDYERVPLLVRRNKVIQALHWLKLNHKNYHDIDIDYKEIEKYPENQPPVVIQYKELNSNKFSEATSLFDQHELEDGVETGECPFTVHGLTGSNLQ</sequence>